<evidence type="ECO:0008006" key="9">
    <source>
        <dbReference type="Google" id="ProtNLM"/>
    </source>
</evidence>
<feature type="transmembrane region" description="Helical" evidence="6">
    <location>
        <begin position="360"/>
        <end position="378"/>
    </location>
</feature>
<evidence type="ECO:0000256" key="5">
    <source>
        <dbReference type="ARBA" id="ARBA00023136"/>
    </source>
</evidence>
<dbReference type="PANTHER" id="PTHR30250:SF26">
    <property type="entry name" value="PSMA PROTEIN"/>
    <property type="match status" value="1"/>
</dbReference>
<proteinExistence type="predicted"/>
<evidence type="ECO:0000256" key="3">
    <source>
        <dbReference type="ARBA" id="ARBA00022692"/>
    </source>
</evidence>
<keyword evidence="3 6" id="KW-0812">Transmembrane</keyword>
<evidence type="ECO:0000313" key="8">
    <source>
        <dbReference type="Proteomes" id="UP001156389"/>
    </source>
</evidence>
<organism evidence="7 8">
    <name type="scientific">Streptomyces gossypii</name>
    <dbReference type="NCBI Taxonomy" id="2883101"/>
    <lineage>
        <taxon>Bacteria</taxon>
        <taxon>Bacillati</taxon>
        <taxon>Actinomycetota</taxon>
        <taxon>Actinomycetes</taxon>
        <taxon>Kitasatosporales</taxon>
        <taxon>Streptomycetaceae</taxon>
        <taxon>Streptomyces</taxon>
    </lineage>
</organism>
<gene>
    <name evidence="7" type="ORF">LHJ74_09485</name>
</gene>
<sequence length="414" mass="42366">MRARTAVLCSVADQGVAALTNIAVLVVAARQSTAAGFAVFSVVYTVFALALGLFVAYVGQALVLERGEPQQVRAACRSAVAFTGCASSALGALALLPLWLTTGLRGELAPGLAALAAVLPLVLTQDCLRYAFSTLGAPHRALASDLLRLAAALPLLAVQPHGAGADRLVLVWGVSALPALALGLALLAPLVRGGCRAQSGGALPGTRRYLRRGHLGGRFAVEFAVGNAGTQLAVIGLGLWATPLAVGALRGATTLFGPMNVLYNAATGFGPPLLNRRGGDHRRTARTAAVAGGVLAAVAALWATVLILLPDRFGRMLLGDTWTAASALLPATGSQYAVMALGTCGLLTLRVLRPRTTLPLQLVFSALSVCALLVGYAWGGVLGAAWGLCLGSACKAAATWLRVRSVLRTTDRAC</sequence>
<keyword evidence="4 6" id="KW-1133">Transmembrane helix</keyword>
<accession>A0ABT2JQV6</accession>
<feature type="transmembrane region" description="Helical" evidence="6">
    <location>
        <begin position="79"/>
        <end position="100"/>
    </location>
</feature>
<dbReference type="EMBL" id="JAJAGO010000004">
    <property type="protein sequence ID" value="MCT2590141.1"/>
    <property type="molecule type" value="Genomic_DNA"/>
</dbReference>
<name>A0ABT2JQV6_9ACTN</name>
<feature type="transmembrane region" description="Helical" evidence="6">
    <location>
        <begin position="287"/>
        <end position="308"/>
    </location>
</feature>
<comment type="subcellular location">
    <subcellularLocation>
        <location evidence="1">Cell membrane</location>
        <topology evidence="1">Multi-pass membrane protein</topology>
    </subcellularLocation>
</comment>
<protein>
    <recommendedName>
        <fullName evidence="9">Membrane protein involved in the export of O-antigen and teichoic acid</fullName>
    </recommendedName>
</protein>
<feature type="transmembrane region" description="Helical" evidence="6">
    <location>
        <begin position="219"/>
        <end position="241"/>
    </location>
</feature>
<dbReference type="RefSeq" id="WP_260217844.1">
    <property type="nucleotide sequence ID" value="NZ_JAJAGO010000004.1"/>
</dbReference>
<comment type="caution">
    <text evidence="7">The sequence shown here is derived from an EMBL/GenBank/DDBJ whole genome shotgun (WGS) entry which is preliminary data.</text>
</comment>
<keyword evidence="2" id="KW-1003">Cell membrane</keyword>
<evidence type="ECO:0000256" key="2">
    <source>
        <dbReference type="ARBA" id="ARBA00022475"/>
    </source>
</evidence>
<evidence type="ECO:0000313" key="7">
    <source>
        <dbReference type="EMBL" id="MCT2590141.1"/>
    </source>
</evidence>
<dbReference type="PANTHER" id="PTHR30250">
    <property type="entry name" value="PST FAMILY PREDICTED COLANIC ACID TRANSPORTER"/>
    <property type="match status" value="1"/>
</dbReference>
<dbReference type="InterPro" id="IPR050833">
    <property type="entry name" value="Poly_Biosynth_Transport"/>
</dbReference>
<reference evidence="7 8" key="1">
    <citation type="submission" date="2021-10" db="EMBL/GenBank/DDBJ databases">
        <title>Streptomyces gossypii sp. nov., isolated from soil collected from cotton field.</title>
        <authorList>
            <person name="Ge X."/>
            <person name="Chen X."/>
            <person name="Liu W."/>
        </authorList>
    </citation>
    <scope>NUCLEOTIDE SEQUENCE [LARGE SCALE GENOMIC DNA]</scope>
    <source>
        <strain evidence="7 8">N2-109</strain>
    </source>
</reference>
<feature type="transmembrane region" description="Helical" evidence="6">
    <location>
        <begin position="328"/>
        <end position="348"/>
    </location>
</feature>
<evidence type="ECO:0000256" key="6">
    <source>
        <dbReference type="SAM" id="Phobius"/>
    </source>
</evidence>
<evidence type="ECO:0000256" key="1">
    <source>
        <dbReference type="ARBA" id="ARBA00004651"/>
    </source>
</evidence>
<evidence type="ECO:0000256" key="4">
    <source>
        <dbReference type="ARBA" id="ARBA00022989"/>
    </source>
</evidence>
<feature type="transmembrane region" description="Helical" evidence="6">
    <location>
        <begin position="170"/>
        <end position="191"/>
    </location>
</feature>
<feature type="transmembrane region" description="Helical" evidence="6">
    <location>
        <begin position="34"/>
        <end position="58"/>
    </location>
</feature>
<keyword evidence="5 6" id="KW-0472">Membrane</keyword>
<dbReference type="Proteomes" id="UP001156389">
    <property type="component" value="Unassembled WGS sequence"/>
</dbReference>
<keyword evidence="8" id="KW-1185">Reference proteome</keyword>